<dbReference type="EMBL" id="GGEC01074640">
    <property type="protein sequence ID" value="MBX55124.1"/>
    <property type="molecule type" value="Transcribed_RNA"/>
</dbReference>
<reference evidence="1" key="1">
    <citation type="submission" date="2018-02" db="EMBL/GenBank/DDBJ databases">
        <title>Rhizophora mucronata_Transcriptome.</title>
        <authorList>
            <person name="Meera S.P."/>
            <person name="Sreeshan A."/>
            <person name="Augustine A."/>
        </authorList>
    </citation>
    <scope>NUCLEOTIDE SEQUENCE</scope>
    <source>
        <tissue evidence="1">Leaf</tissue>
    </source>
</reference>
<proteinExistence type="predicted"/>
<dbReference type="AlphaFoldDB" id="A0A2P2PK47"/>
<accession>A0A2P2PK47</accession>
<sequence>METGLASKITKPTGFTVPKCSICVSSVVFPNSLKEIKLSAHCTRHGIGMVNRSKK</sequence>
<evidence type="ECO:0000313" key="1">
    <source>
        <dbReference type="EMBL" id="MBX55124.1"/>
    </source>
</evidence>
<name>A0A2P2PK47_RHIMU</name>
<organism evidence="1">
    <name type="scientific">Rhizophora mucronata</name>
    <name type="common">Asiatic mangrove</name>
    <dbReference type="NCBI Taxonomy" id="61149"/>
    <lineage>
        <taxon>Eukaryota</taxon>
        <taxon>Viridiplantae</taxon>
        <taxon>Streptophyta</taxon>
        <taxon>Embryophyta</taxon>
        <taxon>Tracheophyta</taxon>
        <taxon>Spermatophyta</taxon>
        <taxon>Magnoliopsida</taxon>
        <taxon>eudicotyledons</taxon>
        <taxon>Gunneridae</taxon>
        <taxon>Pentapetalae</taxon>
        <taxon>rosids</taxon>
        <taxon>fabids</taxon>
        <taxon>Malpighiales</taxon>
        <taxon>Rhizophoraceae</taxon>
        <taxon>Rhizophora</taxon>
    </lineage>
</organism>
<protein>
    <submittedName>
        <fullName evidence="1">Uncharacterized protein</fullName>
    </submittedName>
</protein>